<keyword evidence="5" id="KW-1185">Reference proteome</keyword>
<feature type="domain" description="C2H2-type" evidence="3">
    <location>
        <begin position="4"/>
        <end position="25"/>
    </location>
</feature>
<evidence type="ECO:0000256" key="1">
    <source>
        <dbReference type="SAM" id="MobiDB-lite"/>
    </source>
</evidence>
<gene>
    <name evidence="4" type="ORF">NK662_19115</name>
</gene>
<dbReference type="AlphaFoldDB" id="A0AA42BR67"/>
<keyword evidence="2" id="KW-0472">Membrane</keyword>
<comment type="caution">
    <text evidence="4">The sequence shown here is derived from an EMBL/GenBank/DDBJ whole genome shotgun (WGS) entry which is preliminary data.</text>
</comment>
<evidence type="ECO:0000256" key="2">
    <source>
        <dbReference type="SAM" id="Phobius"/>
    </source>
</evidence>
<keyword evidence="2" id="KW-1133">Transmembrane helix</keyword>
<feature type="region of interest" description="Disordered" evidence="1">
    <location>
        <begin position="14"/>
        <end position="139"/>
    </location>
</feature>
<dbReference type="InterPro" id="IPR013087">
    <property type="entry name" value="Znf_C2H2_type"/>
</dbReference>
<evidence type="ECO:0000259" key="3">
    <source>
        <dbReference type="PROSITE" id="PS00028"/>
    </source>
</evidence>
<name>A0AA42BR67_9BACI</name>
<feature type="compositionally biased region" description="Polar residues" evidence="1">
    <location>
        <begin position="122"/>
        <end position="135"/>
    </location>
</feature>
<sequence>MKLCQACGREMPAATNSCAHCGHSHSALRERPAGKLNNRKSEGVDYTREKASLPPKEKGTPSLQHTEKEKKSFPRETKGQAQQREEEEKEKTKQGRANGPKQVRPGQTKAGGSKQPKPANAGKTQAVSAQVTPSRAQVRKKPIRRRLGVLLLVVLAGAGIGGYYYAKDEPVSSQGNARQTAAEQHASPTGETAASSTGVTVEQMQRYMDKYLQAGLLAYNNRDMGPVKQYIEPNSKLMKDTVDYLVVLNKRGIYEELLNCEVMHVEDLGGQVYNVTVSSQYNISFNHGETRRFQSYRVVYQVVKKGDSFVTRAILKEDMIEKREL</sequence>
<proteinExistence type="predicted"/>
<dbReference type="Proteomes" id="UP001156102">
    <property type="component" value="Unassembled WGS sequence"/>
</dbReference>
<feature type="transmembrane region" description="Helical" evidence="2">
    <location>
        <begin position="147"/>
        <end position="166"/>
    </location>
</feature>
<accession>A0AA42BR67</accession>
<dbReference type="EMBL" id="JANCLT010000013">
    <property type="protein sequence ID" value="MCP8970632.1"/>
    <property type="molecule type" value="Genomic_DNA"/>
</dbReference>
<keyword evidence="2" id="KW-0812">Transmembrane</keyword>
<dbReference type="InterPro" id="IPR054528">
    <property type="entry name" value="TcaA_5th"/>
</dbReference>
<feature type="region of interest" description="Disordered" evidence="1">
    <location>
        <begin position="175"/>
        <end position="198"/>
    </location>
</feature>
<feature type="compositionally biased region" description="Basic and acidic residues" evidence="1">
    <location>
        <begin position="27"/>
        <end position="93"/>
    </location>
</feature>
<dbReference type="Pfam" id="PF22819">
    <property type="entry name" value="TcaA_5th"/>
    <property type="match status" value="1"/>
</dbReference>
<evidence type="ECO:0000313" key="4">
    <source>
        <dbReference type="EMBL" id="MCP8970632.1"/>
    </source>
</evidence>
<protein>
    <recommendedName>
        <fullName evidence="3">C2H2-type domain-containing protein</fullName>
    </recommendedName>
</protein>
<reference evidence="4" key="1">
    <citation type="submission" date="2022-07" db="EMBL/GenBank/DDBJ databases">
        <authorList>
            <person name="Li W.-J."/>
            <person name="Deng Q.-Q."/>
        </authorList>
    </citation>
    <scope>NUCLEOTIDE SEQUENCE</scope>
    <source>
        <strain evidence="4">SYSU M60031</strain>
    </source>
</reference>
<dbReference type="PROSITE" id="PS00028">
    <property type="entry name" value="ZINC_FINGER_C2H2_1"/>
    <property type="match status" value="1"/>
</dbReference>
<organism evidence="4 5">
    <name type="scientific">Ectobacillus ponti</name>
    <dbReference type="NCBI Taxonomy" id="2961894"/>
    <lineage>
        <taxon>Bacteria</taxon>
        <taxon>Bacillati</taxon>
        <taxon>Bacillota</taxon>
        <taxon>Bacilli</taxon>
        <taxon>Bacillales</taxon>
        <taxon>Bacillaceae</taxon>
        <taxon>Ectobacillus</taxon>
    </lineage>
</organism>
<dbReference type="RefSeq" id="WP_254760556.1">
    <property type="nucleotide sequence ID" value="NZ_JANCLT010000013.1"/>
</dbReference>
<evidence type="ECO:0000313" key="5">
    <source>
        <dbReference type="Proteomes" id="UP001156102"/>
    </source>
</evidence>